<dbReference type="Gene3D" id="2.40.160.20">
    <property type="match status" value="1"/>
</dbReference>
<dbReference type="InterPro" id="IPR011250">
    <property type="entry name" value="OMP/PagP_B-barrel"/>
</dbReference>
<dbReference type="EMBL" id="AQHY01000028">
    <property type="protein sequence ID" value="EOA54166.1"/>
    <property type="molecule type" value="Genomic_DNA"/>
</dbReference>
<dbReference type="PATRIC" id="fig|1121098.3.peg.2679"/>
<dbReference type="GO" id="GO:0019867">
    <property type="term" value="C:outer membrane"/>
    <property type="evidence" value="ECO:0007669"/>
    <property type="project" value="InterPro"/>
</dbReference>
<evidence type="ECO:0000256" key="1">
    <source>
        <dbReference type="ARBA" id="ARBA00022729"/>
    </source>
</evidence>
<dbReference type="InterPro" id="IPR027385">
    <property type="entry name" value="Beta-barrel_OMP"/>
</dbReference>
<dbReference type="Pfam" id="PF13505">
    <property type="entry name" value="OMP_b-brl"/>
    <property type="match status" value="1"/>
</dbReference>
<evidence type="ECO:0000313" key="4">
    <source>
        <dbReference type="EMBL" id="EOA54166.1"/>
    </source>
</evidence>
<organism evidence="4 5">
    <name type="scientific">Phocaeicola massiliensis B84634 = Timone 84634 = DSM 17679 = JCM 13223</name>
    <dbReference type="NCBI Taxonomy" id="1121098"/>
    <lineage>
        <taxon>Bacteria</taxon>
        <taxon>Pseudomonadati</taxon>
        <taxon>Bacteroidota</taxon>
        <taxon>Bacteroidia</taxon>
        <taxon>Bacteroidales</taxon>
        <taxon>Bacteroidaceae</taxon>
        <taxon>Phocaeicola</taxon>
    </lineage>
</organism>
<dbReference type="HOGENOM" id="CLU_111119_1_0_10"/>
<feature type="domain" description="Outer membrane protein beta-barrel" evidence="3">
    <location>
        <begin position="21"/>
        <end position="163"/>
    </location>
</feature>
<keyword evidence="1 2" id="KW-0732">Signal</keyword>
<evidence type="ECO:0000259" key="3">
    <source>
        <dbReference type="Pfam" id="PF13505"/>
    </source>
</evidence>
<dbReference type="RefSeq" id="WP_005941932.1">
    <property type="nucleotide sequence ID" value="NZ_KB890322.1"/>
</dbReference>
<dbReference type="AlphaFoldDB" id="U6REJ9"/>
<sequence length="163" mass="18343">MKKLFILACMLVLFVCGAHAQQGKQAFGFHLGYGTEIESVGIGVKYQYNILDALRLEPSVDYFFKNDGVDMFDFNVNAHYLFPVASGARLYPLFGLTYTNWHWDLGEIDGMDLSGNKGKFGANLGAGAEFDLNSQWMINFEIKYQIISDFDQGVFNIGVAYKF</sequence>
<comment type="caution">
    <text evidence="4">The sequence shown here is derived from an EMBL/GenBank/DDBJ whole genome shotgun (WGS) entry which is preliminary data.</text>
</comment>
<reference evidence="4 5" key="1">
    <citation type="submission" date="2013-04" db="EMBL/GenBank/DDBJ databases">
        <title>The Genome Sequence of Bacteroides massiliensis DSM 17679.</title>
        <authorList>
            <consortium name="The Broad Institute Genomics Platform"/>
            <person name="Earl A."/>
            <person name="Ward D."/>
            <person name="Feldgarden M."/>
            <person name="Gevers D."/>
            <person name="Martens E."/>
            <person name="Fenner L."/>
            <person name="Roux V."/>
            <person name="Mallet M.N."/>
            <person name="Raoult D."/>
            <person name="Walker B."/>
            <person name="Young S."/>
            <person name="Zeng Q."/>
            <person name="Gargeya S."/>
            <person name="Fitzgerald M."/>
            <person name="Haas B."/>
            <person name="Abouelleil A."/>
            <person name="Allen A.W."/>
            <person name="Alvarado L."/>
            <person name="Arachchi H.M."/>
            <person name="Berlin A.M."/>
            <person name="Chapman S.B."/>
            <person name="Gainer-Dewar J."/>
            <person name="Goldberg J."/>
            <person name="Griggs A."/>
            <person name="Gujja S."/>
            <person name="Hansen M."/>
            <person name="Howarth C."/>
            <person name="Imamovic A."/>
            <person name="Ireland A."/>
            <person name="Larimer J."/>
            <person name="McCowan C."/>
            <person name="Murphy C."/>
            <person name="Pearson M."/>
            <person name="Poon T.W."/>
            <person name="Priest M."/>
            <person name="Roberts A."/>
            <person name="Saif S."/>
            <person name="Shea T."/>
            <person name="Sisk P."/>
            <person name="Sykes S."/>
            <person name="Wortman J."/>
            <person name="Nusbaum C."/>
            <person name="Birren B."/>
        </authorList>
    </citation>
    <scope>NUCLEOTIDE SEQUENCE [LARGE SCALE GENOMIC DNA]</scope>
    <source>
        <strain evidence="5">B84634 / Timone 84634 / DSM 17679 / JCM 13223</strain>
    </source>
</reference>
<dbReference type="InterPro" id="IPR006315">
    <property type="entry name" value="OM_autotransptr_brl_dom"/>
</dbReference>
<dbReference type="STRING" id="1121098.HMPREF1534_02645"/>
<feature type="signal peptide" evidence="2">
    <location>
        <begin position="1"/>
        <end position="20"/>
    </location>
</feature>
<proteinExistence type="predicted"/>
<keyword evidence="5" id="KW-1185">Reference proteome</keyword>
<protein>
    <submittedName>
        <fullName evidence="4">Outer membrane autotransporter barrel domain-containing protein</fullName>
    </submittedName>
</protein>
<dbReference type="eggNOG" id="COG3637">
    <property type="taxonomic scope" value="Bacteria"/>
</dbReference>
<dbReference type="Proteomes" id="UP000017831">
    <property type="component" value="Unassembled WGS sequence"/>
</dbReference>
<dbReference type="GeneID" id="60061447"/>
<dbReference type="NCBIfam" id="TIGR01414">
    <property type="entry name" value="autotrans_barl"/>
    <property type="match status" value="1"/>
</dbReference>
<dbReference type="OrthoDB" id="1163183at2"/>
<evidence type="ECO:0000256" key="2">
    <source>
        <dbReference type="SAM" id="SignalP"/>
    </source>
</evidence>
<feature type="chain" id="PRO_5004676569" evidence="2">
    <location>
        <begin position="21"/>
        <end position="163"/>
    </location>
</feature>
<accession>U6REJ9</accession>
<name>U6REJ9_9BACT</name>
<evidence type="ECO:0000313" key="5">
    <source>
        <dbReference type="Proteomes" id="UP000017831"/>
    </source>
</evidence>
<gene>
    <name evidence="4" type="ORF">HMPREF1534_02645</name>
</gene>
<dbReference type="SUPFAM" id="SSF56925">
    <property type="entry name" value="OMPA-like"/>
    <property type="match status" value="1"/>
</dbReference>